<dbReference type="InterPro" id="IPR021047">
    <property type="entry name" value="Mannosyltransferase_CMT1"/>
</dbReference>
<dbReference type="Pfam" id="PF11735">
    <property type="entry name" value="CAP59_mtransfer"/>
    <property type="match status" value="1"/>
</dbReference>
<evidence type="ECO:0000313" key="1">
    <source>
        <dbReference type="EMBL" id="KAK1600134.1"/>
    </source>
</evidence>
<accession>A0AAD8QFE0</accession>
<keyword evidence="1" id="KW-0328">Glycosyltransferase</keyword>
<dbReference type="PANTHER" id="PTHR34144:SF7">
    <property type="entry name" value="EXPORT PROTEIN (CAP59), PUTATIVE (AFU_ORTHOLOGUE AFUA_7G05020)-RELATED"/>
    <property type="match status" value="1"/>
</dbReference>
<dbReference type="AlphaFoldDB" id="A0AAD8QFE0"/>
<comment type="caution">
    <text evidence="1">The sequence shown here is derived from an EMBL/GenBank/DDBJ whole genome shotgun (WGS) entry which is preliminary data.</text>
</comment>
<keyword evidence="1" id="KW-0808">Transferase</keyword>
<evidence type="ECO:0000313" key="2">
    <source>
        <dbReference type="Proteomes" id="UP001230504"/>
    </source>
</evidence>
<protein>
    <submittedName>
        <fullName evidence="1">Cryptococcal mannosyltransferase 1-domain-containing protein</fullName>
    </submittedName>
</protein>
<reference evidence="1" key="1">
    <citation type="submission" date="2021-06" db="EMBL/GenBank/DDBJ databases">
        <title>Comparative genomics, transcriptomics and evolutionary studies reveal genomic signatures of adaptation to plant cell wall in hemibiotrophic fungi.</title>
        <authorList>
            <consortium name="DOE Joint Genome Institute"/>
            <person name="Baroncelli R."/>
            <person name="Diaz J.F."/>
            <person name="Benocci T."/>
            <person name="Peng M."/>
            <person name="Battaglia E."/>
            <person name="Haridas S."/>
            <person name="Andreopoulos W."/>
            <person name="Labutti K."/>
            <person name="Pangilinan J."/>
            <person name="Floch G.L."/>
            <person name="Makela M.R."/>
            <person name="Henrissat B."/>
            <person name="Grigoriev I.V."/>
            <person name="Crouch J.A."/>
            <person name="De Vries R.P."/>
            <person name="Sukno S.A."/>
            <person name="Thon M.R."/>
        </authorList>
    </citation>
    <scope>NUCLEOTIDE SEQUENCE</scope>
    <source>
        <strain evidence="1">CBS 125086</strain>
    </source>
</reference>
<organism evidence="1 2">
    <name type="scientific">Colletotrichum navitas</name>
    <dbReference type="NCBI Taxonomy" id="681940"/>
    <lineage>
        <taxon>Eukaryota</taxon>
        <taxon>Fungi</taxon>
        <taxon>Dikarya</taxon>
        <taxon>Ascomycota</taxon>
        <taxon>Pezizomycotina</taxon>
        <taxon>Sordariomycetes</taxon>
        <taxon>Hypocreomycetidae</taxon>
        <taxon>Glomerellales</taxon>
        <taxon>Glomerellaceae</taxon>
        <taxon>Colletotrichum</taxon>
        <taxon>Colletotrichum graminicola species complex</taxon>
    </lineage>
</organism>
<name>A0AAD8QFE0_9PEZI</name>
<dbReference type="PANTHER" id="PTHR34144">
    <property type="entry name" value="CHROMOSOME 8, WHOLE GENOME SHOTGUN SEQUENCE"/>
    <property type="match status" value="1"/>
</dbReference>
<dbReference type="GO" id="GO:0016757">
    <property type="term" value="F:glycosyltransferase activity"/>
    <property type="evidence" value="ECO:0007669"/>
    <property type="project" value="UniProtKB-KW"/>
</dbReference>
<gene>
    <name evidence="1" type="ORF">LY79DRAFT_574524</name>
</gene>
<dbReference type="Proteomes" id="UP001230504">
    <property type="component" value="Unassembled WGS sequence"/>
</dbReference>
<dbReference type="GeneID" id="85443841"/>
<proteinExistence type="predicted"/>
<keyword evidence="2" id="KW-1185">Reference proteome</keyword>
<dbReference type="RefSeq" id="XP_060420630.1">
    <property type="nucleotide sequence ID" value="XM_060559601.1"/>
</dbReference>
<sequence>MGLLNGLRLSARRLLRSRALRNLVLVFAVYNFLEALRVQRLVTGAPRHDPKRPRRAERVYIAGMHYNDAALIRDHWAGAVLALVEALGRDNVFVSVYESGSWDDSKAALLALDEELGRRGVRRNVVLDNRTHQEEVEAVPAQGEAREGWITTPRGKREMRRIPFLARLRNLTLKDLWKLGDEGEIFDKVLFLNDVVFTTDDVLALLDTNNGLYGAACSLDFSQPPYYYDTFALRDSAGQGHLMQTWPYFRSRASREAMETYSDAVPVRSCWNGIVAMPAAPFLVSRASGHRRLEFRAVPDSLAEEKHLEASECCLIHADNPLSESLGVFLNPRVRVGYSPGAYEWAHPRDVGDSWLSLWRIVVGTWEARIRRLLTSDRVKEWLVRKRLAEWEAEGDGREEKGVHCLINEGQVLVYNGWAHV</sequence>
<dbReference type="EMBL" id="JAHLJV010000001">
    <property type="protein sequence ID" value="KAK1600134.1"/>
    <property type="molecule type" value="Genomic_DNA"/>
</dbReference>